<keyword evidence="3" id="KW-1185">Reference proteome</keyword>
<evidence type="ECO:0008006" key="4">
    <source>
        <dbReference type="Google" id="ProtNLM"/>
    </source>
</evidence>
<feature type="transmembrane region" description="Helical" evidence="1">
    <location>
        <begin position="121"/>
        <end position="143"/>
    </location>
</feature>
<evidence type="ECO:0000313" key="2">
    <source>
        <dbReference type="EMBL" id="MDC8783981.1"/>
    </source>
</evidence>
<evidence type="ECO:0000313" key="3">
    <source>
        <dbReference type="Proteomes" id="UP001219862"/>
    </source>
</evidence>
<accession>A0ABT5KQ46</accession>
<dbReference type="InterPro" id="IPR036259">
    <property type="entry name" value="MFS_trans_sf"/>
</dbReference>
<feature type="transmembrane region" description="Helical" evidence="1">
    <location>
        <begin position="149"/>
        <end position="165"/>
    </location>
</feature>
<proteinExistence type="predicted"/>
<protein>
    <recommendedName>
        <fullName evidence="4">Major Facilitator Superfamily protein</fullName>
    </recommendedName>
</protein>
<keyword evidence="1" id="KW-0812">Transmembrane</keyword>
<reference evidence="2 3" key="1">
    <citation type="submission" date="2022-10" db="EMBL/GenBank/DDBJ databases">
        <title>paucibacter sp. hw8 Genome sequencing.</title>
        <authorList>
            <person name="Park S."/>
        </authorList>
    </citation>
    <scope>NUCLEOTIDE SEQUENCE [LARGE SCALE GENOMIC DNA]</scope>
    <source>
        <strain evidence="3">hw8</strain>
    </source>
</reference>
<comment type="caution">
    <text evidence="2">The sequence shown here is derived from an EMBL/GenBank/DDBJ whole genome shotgun (WGS) entry which is preliminary data.</text>
</comment>
<organism evidence="2 3">
    <name type="scientific">Roseateles koreensis</name>
    <dbReference type="NCBI Taxonomy" id="2987526"/>
    <lineage>
        <taxon>Bacteria</taxon>
        <taxon>Pseudomonadati</taxon>
        <taxon>Pseudomonadota</taxon>
        <taxon>Betaproteobacteria</taxon>
        <taxon>Burkholderiales</taxon>
        <taxon>Sphaerotilaceae</taxon>
        <taxon>Roseateles</taxon>
    </lineage>
</organism>
<feature type="transmembrane region" description="Helical" evidence="1">
    <location>
        <begin position="84"/>
        <end position="109"/>
    </location>
</feature>
<gene>
    <name evidence="2" type="ORF">PRZ01_02105</name>
</gene>
<sequence length="175" mass="18185">MIYGFITAAMAVQVILTLESRGLGPSEALSLAACLGPLQAAGRAIDLAIGQRLNGRRMGLVTLSLMPLSLAALWLAQWVPVHSIVFVIAYGLSLGLLTVVKAAAPLALFGSEHYARIGGALGAPALIARAAGPLGAVWLFSIFGNHGPMLLTLLLASLLGTWLYMKAWPGEAEVA</sequence>
<feature type="transmembrane region" description="Helical" evidence="1">
    <location>
        <begin position="58"/>
        <end position="78"/>
    </location>
</feature>
<dbReference type="SUPFAM" id="SSF103473">
    <property type="entry name" value="MFS general substrate transporter"/>
    <property type="match status" value="1"/>
</dbReference>
<name>A0ABT5KQ46_9BURK</name>
<evidence type="ECO:0000256" key="1">
    <source>
        <dbReference type="SAM" id="Phobius"/>
    </source>
</evidence>
<dbReference type="Gene3D" id="1.20.1250.20">
    <property type="entry name" value="MFS general substrate transporter like domains"/>
    <property type="match status" value="1"/>
</dbReference>
<dbReference type="Proteomes" id="UP001219862">
    <property type="component" value="Unassembled WGS sequence"/>
</dbReference>
<dbReference type="EMBL" id="JAQQXS010000002">
    <property type="protein sequence ID" value="MDC8783981.1"/>
    <property type="molecule type" value="Genomic_DNA"/>
</dbReference>
<keyword evidence="1" id="KW-0472">Membrane</keyword>
<keyword evidence="1" id="KW-1133">Transmembrane helix</keyword>
<dbReference type="RefSeq" id="WP_273595105.1">
    <property type="nucleotide sequence ID" value="NZ_JAQQXS010000002.1"/>
</dbReference>